<name>A0A1T4VRY1_9GAMM</name>
<dbReference type="InterPro" id="IPR038770">
    <property type="entry name" value="Na+/solute_symporter_sf"/>
</dbReference>
<feature type="transmembrane region" description="Helical" evidence="1">
    <location>
        <begin position="12"/>
        <end position="31"/>
    </location>
</feature>
<evidence type="ECO:0000313" key="3">
    <source>
        <dbReference type="Proteomes" id="UP000190162"/>
    </source>
</evidence>
<dbReference type="Proteomes" id="UP000190162">
    <property type="component" value="Unassembled WGS sequence"/>
</dbReference>
<feature type="transmembrane region" description="Helical" evidence="1">
    <location>
        <begin position="185"/>
        <end position="206"/>
    </location>
</feature>
<feature type="transmembrane region" description="Helical" evidence="1">
    <location>
        <begin position="155"/>
        <end position="173"/>
    </location>
</feature>
<feature type="transmembrane region" description="Helical" evidence="1">
    <location>
        <begin position="123"/>
        <end position="143"/>
    </location>
</feature>
<dbReference type="AlphaFoldDB" id="A0A1T4VRY1"/>
<feature type="transmembrane region" description="Helical" evidence="1">
    <location>
        <begin position="262"/>
        <end position="283"/>
    </location>
</feature>
<evidence type="ECO:0000313" key="2">
    <source>
        <dbReference type="EMBL" id="SKA67742.1"/>
    </source>
</evidence>
<keyword evidence="1" id="KW-1133">Transmembrane helix</keyword>
<feature type="transmembrane region" description="Helical" evidence="1">
    <location>
        <begin position="91"/>
        <end position="111"/>
    </location>
</feature>
<keyword evidence="3" id="KW-1185">Reference proteome</keyword>
<dbReference type="Gene3D" id="1.20.1530.20">
    <property type="match status" value="1"/>
</dbReference>
<sequence length="323" mass="35347">MLAFIAKHSSLFLLSGAIIGFSLPSLSSALLPALPSILFALMLFTLIGIDQKSLVKSLVKSHAWRYALIHAGLTTVIISGIALFFDASASLLLALVAVSATGSLFATPAIVRSVGFDPLSAMAFTIASTLMMPVVLFINLSLFSGDSFSLDMQEYFVRLVIFIFGPMLLSYLIRKYAPQEQLSRIHGKIAQFTIVLVFSFPFGLSGQYRWLWEEDRSLAVITLAIAFAICISFFLIGLAVFWRQGKEAAFVAAITSGNRNVLLTYSVAGAFLGPLYLPLIGALQLPTYIQPFVVKFFVNRRGNKIKQHWTPLKYLMGPLSGSI</sequence>
<keyword evidence="1" id="KW-0812">Transmembrane</keyword>
<gene>
    <name evidence="2" type="ORF">SAMN02745132_04230</name>
</gene>
<feature type="transmembrane region" description="Helical" evidence="1">
    <location>
        <begin position="67"/>
        <end position="85"/>
    </location>
</feature>
<accession>A0A1T4VRY1</accession>
<organism evidence="2 3">
    <name type="scientific">Enterovibrio nigricans DSM 22720</name>
    <dbReference type="NCBI Taxonomy" id="1121868"/>
    <lineage>
        <taxon>Bacteria</taxon>
        <taxon>Pseudomonadati</taxon>
        <taxon>Pseudomonadota</taxon>
        <taxon>Gammaproteobacteria</taxon>
        <taxon>Vibrionales</taxon>
        <taxon>Vibrionaceae</taxon>
        <taxon>Enterovibrio</taxon>
    </lineage>
</organism>
<evidence type="ECO:0000256" key="1">
    <source>
        <dbReference type="SAM" id="Phobius"/>
    </source>
</evidence>
<protein>
    <submittedName>
        <fullName evidence="2">Bile acid:Na+ symporter, BASS family</fullName>
    </submittedName>
</protein>
<keyword evidence="1" id="KW-0472">Membrane</keyword>
<feature type="transmembrane region" description="Helical" evidence="1">
    <location>
        <begin position="218"/>
        <end position="242"/>
    </location>
</feature>
<proteinExistence type="predicted"/>
<dbReference type="EMBL" id="FUXU01000095">
    <property type="protein sequence ID" value="SKA67742.1"/>
    <property type="molecule type" value="Genomic_DNA"/>
</dbReference>
<reference evidence="3" key="1">
    <citation type="submission" date="2017-02" db="EMBL/GenBank/DDBJ databases">
        <authorList>
            <person name="Varghese N."/>
            <person name="Submissions S."/>
        </authorList>
    </citation>
    <scope>NUCLEOTIDE SEQUENCE [LARGE SCALE GENOMIC DNA]</scope>
    <source>
        <strain evidence="3">DSM 22720</strain>
    </source>
</reference>